<evidence type="ECO:0000256" key="3">
    <source>
        <dbReference type="ARBA" id="ARBA00013725"/>
    </source>
</evidence>
<evidence type="ECO:0000256" key="5">
    <source>
        <dbReference type="ARBA" id="ARBA00022679"/>
    </source>
</evidence>
<dbReference type="InterPro" id="IPR003716">
    <property type="entry name" value="DNA-dir_RNA_pol_omega"/>
</dbReference>
<dbReference type="GeneID" id="69653395"/>
<dbReference type="HAMAP" id="MF_00366">
    <property type="entry name" value="RNApol_bact_RpoZ"/>
    <property type="match status" value="1"/>
</dbReference>
<dbReference type="Proteomes" id="UP000234197">
    <property type="component" value="Unassembled WGS sequence"/>
</dbReference>
<dbReference type="EMBL" id="PKMC02000004">
    <property type="protein sequence ID" value="MEO9177903.1"/>
    <property type="molecule type" value="Genomic_DNA"/>
</dbReference>
<evidence type="ECO:0000313" key="11">
    <source>
        <dbReference type="EMBL" id="MBS4892615.1"/>
    </source>
</evidence>
<dbReference type="STRING" id="29466.GCA_002005185_01484"/>
<reference evidence="14" key="1">
    <citation type="submission" date="2017-12" db="EMBL/GenBank/DDBJ databases">
        <title>Phylogenetic diversity of female urinary microbiome.</title>
        <authorList>
            <person name="Thomas-White K."/>
            <person name="Wolfe A.J."/>
        </authorList>
    </citation>
    <scope>NUCLEOTIDE SEQUENCE [LARGE SCALE GENOMIC DNA]</scope>
    <source>
        <strain evidence="14">UMB0138</strain>
    </source>
</reference>
<keyword evidence="6 10" id="KW-0548">Nucleotidyltransferase</keyword>
<accession>A0A134BSU3</accession>
<evidence type="ECO:0000256" key="9">
    <source>
        <dbReference type="ARBA" id="ARBA00048552"/>
    </source>
</evidence>
<evidence type="ECO:0000256" key="6">
    <source>
        <dbReference type="ARBA" id="ARBA00022695"/>
    </source>
</evidence>
<dbReference type="Pfam" id="PF01192">
    <property type="entry name" value="RNA_pol_Rpb6"/>
    <property type="match status" value="1"/>
</dbReference>
<dbReference type="OMA" id="FERQKFG"/>
<comment type="similarity">
    <text evidence="1 10">Belongs to the RNA polymerase subunit omega family.</text>
</comment>
<comment type="subunit">
    <text evidence="10">The RNAP catalytic core consists of 2 alpha, 1 beta, 1 beta' and 1 omega subunit. When a sigma factor is associated with the core the holoenzyme is formed, which can initiate transcription.</text>
</comment>
<protein>
    <recommendedName>
        <fullName evidence="3 10">DNA-directed RNA polymerase subunit omega</fullName>
        <shortName evidence="10">RNAP omega subunit</shortName>
        <ecNumber evidence="2 10">2.7.7.6</ecNumber>
    </recommendedName>
    <alternativeName>
        <fullName evidence="10">RNA polymerase omega subunit</fullName>
    </alternativeName>
    <alternativeName>
        <fullName evidence="8 10">Transcriptase subunit omega</fullName>
    </alternativeName>
</protein>
<keyword evidence="7 10" id="KW-0804">Transcription</keyword>
<evidence type="ECO:0000256" key="10">
    <source>
        <dbReference type="HAMAP-Rule" id="MF_00366"/>
    </source>
</evidence>
<dbReference type="GO" id="GO:0000428">
    <property type="term" value="C:DNA-directed RNA polymerase complex"/>
    <property type="evidence" value="ECO:0007669"/>
    <property type="project" value="UniProtKB-KW"/>
</dbReference>
<dbReference type="InterPro" id="IPR006110">
    <property type="entry name" value="Pol_omega/Rpo6/RPB6"/>
</dbReference>
<reference evidence="13" key="4">
    <citation type="submission" date="2023-08" db="EMBL/GenBank/DDBJ databases">
        <title>Veillonella_parvula_DSM 2007_complete_genome_hifiasm_Zymo_Research_D6332.</title>
        <authorList>
            <person name="Damerum A."/>
        </authorList>
    </citation>
    <scope>NUCLEOTIDE SEQUENCE</scope>
    <source>
        <strain evidence="13">DSM 2007</strain>
    </source>
</reference>
<keyword evidence="14" id="KW-1185">Reference proteome</keyword>
<dbReference type="Proteomes" id="UP000778864">
    <property type="component" value="Unassembled WGS sequence"/>
</dbReference>
<comment type="function">
    <text evidence="10">Promotes RNA polymerase assembly. Latches the N- and C-terminal regions of the beta' subunit thereby facilitating its interaction with the beta and alpha subunits.</text>
</comment>
<dbReference type="SUPFAM" id="SSF63562">
    <property type="entry name" value="RPB6/omega subunit-like"/>
    <property type="match status" value="1"/>
</dbReference>
<keyword evidence="4 10" id="KW-0240">DNA-directed RNA polymerase</keyword>
<dbReference type="AlphaFoldDB" id="A0A134BSU3"/>
<dbReference type="GO" id="GO:0006351">
    <property type="term" value="P:DNA-templated transcription"/>
    <property type="evidence" value="ECO:0007669"/>
    <property type="project" value="UniProtKB-UniRule"/>
</dbReference>
<dbReference type="NCBIfam" id="TIGR00690">
    <property type="entry name" value="rpoZ"/>
    <property type="match status" value="1"/>
</dbReference>
<evidence type="ECO:0000313" key="14">
    <source>
        <dbReference type="Proteomes" id="UP000234197"/>
    </source>
</evidence>
<evidence type="ECO:0000256" key="2">
    <source>
        <dbReference type="ARBA" id="ARBA00012418"/>
    </source>
</evidence>
<comment type="catalytic activity">
    <reaction evidence="9 10">
        <text>RNA(n) + a ribonucleoside 5'-triphosphate = RNA(n+1) + diphosphate</text>
        <dbReference type="Rhea" id="RHEA:21248"/>
        <dbReference type="Rhea" id="RHEA-COMP:14527"/>
        <dbReference type="Rhea" id="RHEA-COMP:17342"/>
        <dbReference type="ChEBI" id="CHEBI:33019"/>
        <dbReference type="ChEBI" id="CHEBI:61557"/>
        <dbReference type="ChEBI" id="CHEBI:140395"/>
        <dbReference type="EC" id="2.7.7.6"/>
    </reaction>
</comment>
<sequence length="71" mass="7913">MMVKPPLKKLESQVDSKYTLVTLAAKRARELTDGEPCLAESTHATDKPVSLAFYEIAEGEVTYKRTKEGIK</sequence>
<name>A0A134BSU3_VEIPA</name>
<reference evidence="12 14" key="5">
    <citation type="submission" date="2024-04" db="EMBL/GenBank/DDBJ databases">
        <title>Na.</title>
        <authorList>
            <person name="Choi B."/>
        </authorList>
    </citation>
    <scope>NUCLEOTIDE SEQUENCE [LARGE SCALE GENOMIC DNA]</scope>
    <source>
        <strain evidence="12 14">UMB0138</strain>
    </source>
</reference>
<dbReference type="EMBL" id="CP133463">
    <property type="protein sequence ID" value="WMS20680.1"/>
    <property type="molecule type" value="Genomic_DNA"/>
</dbReference>
<dbReference type="GO" id="GO:0003677">
    <property type="term" value="F:DNA binding"/>
    <property type="evidence" value="ECO:0007669"/>
    <property type="project" value="UniProtKB-UniRule"/>
</dbReference>
<dbReference type="Gene3D" id="3.90.940.10">
    <property type="match status" value="1"/>
</dbReference>
<evidence type="ECO:0000256" key="1">
    <source>
        <dbReference type="ARBA" id="ARBA00006711"/>
    </source>
</evidence>
<evidence type="ECO:0000256" key="7">
    <source>
        <dbReference type="ARBA" id="ARBA00023163"/>
    </source>
</evidence>
<dbReference type="GO" id="GO:0003899">
    <property type="term" value="F:DNA-directed RNA polymerase activity"/>
    <property type="evidence" value="ECO:0007669"/>
    <property type="project" value="UniProtKB-UniRule"/>
</dbReference>
<dbReference type="SMART" id="SM01409">
    <property type="entry name" value="RNA_pol_Rpb6"/>
    <property type="match status" value="1"/>
</dbReference>
<reference evidence="11" key="3">
    <citation type="submission" date="2021-02" db="EMBL/GenBank/DDBJ databases">
        <title>Infant gut strain persistence is associated with maternal origin, phylogeny, and functional potential including surface adhesion and iron acquisition.</title>
        <authorList>
            <person name="Lou Y.C."/>
        </authorList>
    </citation>
    <scope>NUCLEOTIDE SEQUENCE</scope>
    <source>
        <strain evidence="11">L3_108_031G1_dasL3_108_031G1_concoct_20</strain>
    </source>
</reference>
<gene>
    <name evidence="10 12" type="primary">rpoZ</name>
    <name evidence="12" type="ORF">CYJ21_002965</name>
    <name evidence="11" type="ORF">KHZ90_02395</name>
    <name evidence="13" type="ORF">RDV51_04855</name>
</gene>
<evidence type="ECO:0000313" key="12">
    <source>
        <dbReference type="EMBL" id="MEO9177903.1"/>
    </source>
</evidence>
<dbReference type="Proteomes" id="UP001228955">
    <property type="component" value="Chromosome"/>
</dbReference>
<dbReference type="InterPro" id="IPR036161">
    <property type="entry name" value="RPB6/omega-like_sf"/>
</dbReference>
<organism evidence="11 15">
    <name type="scientific">Veillonella parvula</name>
    <name type="common">Staphylococcus parvulus</name>
    <dbReference type="NCBI Taxonomy" id="29466"/>
    <lineage>
        <taxon>Bacteria</taxon>
        <taxon>Bacillati</taxon>
        <taxon>Bacillota</taxon>
        <taxon>Negativicutes</taxon>
        <taxon>Veillonellales</taxon>
        <taxon>Veillonellaceae</taxon>
        <taxon>Veillonella</taxon>
    </lineage>
</organism>
<evidence type="ECO:0000313" key="13">
    <source>
        <dbReference type="EMBL" id="WMS20680.1"/>
    </source>
</evidence>
<dbReference type="PANTHER" id="PTHR34476:SF1">
    <property type="entry name" value="DNA-DIRECTED RNA POLYMERASE SUBUNIT OMEGA"/>
    <property type="match status" value="1"/>
</dbReference>
<dbReference type="EC" id="2.7.7.6" evidence="2 10"/>
<reference evidence="12" key="2">
    <citation type="submission" date="2017-12" db="EMBL/GenBank/DDBJ databases">
        <authorList>
            <person name="Thomas-White K."/>
            <person name="Wolfe A.J."/>
        </authorList>
    </citation>
    <scope>NUCLEOTIDE SEQUENCE</scope>
    <source>
        <strain evidence="12">UMB0138</strain>
    </source>
</reference>
<evidence type="ECO:0000256" key="8">
    <source>
        <dbReference type="ARBA" id="ARBA00029924"/>
    </source>
</evidence>
<keyword evidence="5 10" id="KW-0808">Transferase</keyword>
<evidence type="ECO:0000313" key="15">
    <source>
        <dbReference type="Proteomes" id="UP000778864"/>
    </source>
</evidence>
<evidence type="ECO:0000256" key="4">
    <source>
        <dbReference type="ARBA" id="ARBA00022478"/>
    </source>
</evidence>
<dbReference type="PANTHER" id="PTHR34476">
    <property type="entry name" value="DNA-DIRECTED RNA POLYMERASE SUBUNIT OMEGA"/>
    <property type="match status" value="1"/>
</dbReference>
<dbReference type="RefSeq" id="WP_004695660.1">
    <property type="nucleotide sequence ID" value="NZ_AP031417.1"/>
</dbReference>
<dbReference type="EMBL" id="JAGZMU010000001">
    <property type="protein sequence ID" value="MBS4892615.1"/>
    <property type="molecule type" value="Genomic_DNA"/>
</dbReference>
<proteinExistence type="inferred from homology"/>